<protein>
    <submittedName>
        <fullName evidence="7">RNA-binding protein S4</fullName>
    </submittedName>
</protein>
<gene>
    <name evidence="7" type="ORF">CXF42_02850</name>
</gene>
<feature type="region of interest" description="Disordered" evidence="5">
    <location>
        <begin position="81"/>
        <end position="133"/>
    </location>
</feature>
<dbReference type="InterPro" id="IPR036986">
    <property type="entry name" value="S4_RNA-bd_sf"/>
</dbReference>
<dbReference type="Proteomes" id="UP000278422">
    <property type="component" value="Unassembled WGS sequence"/>
</dbReference>
<dbReference type="SUPFAM" id="SSF55174">
    <property type="entry name" value="Alpha-L RNA-binding motif"/>
    <property type="match status" value="1"/>
</dbReference>
<feature type="domain" description="RNA-binding S4" evidence="6">
    <location>
        <begin position="7"/>
        <end position="70"/>
    </location>
</feature>
<dbReference type="RefSeq" id="WP_125174504.1">
    <property type="nucleotide sequence ID" value="NZ_JALGIX010000009.1"/>
</dbReference>
<dbReference type="Pfam" id="PF01479">
    <property type="entry name" value="S4"/>
    <property type="match status" value="1"/>
</dbReference>
<reference evidence="7 8" key="1">
    <citation type="submission" date="2018-01" db="EMBL/GenBank/DDBJ databases">
        <title>Twenty Corynebacterium bovis Genomes.</title>
        <authorList>
            <person name="Gulvik C.A."/>
        </authorList>
    </citation>
    <scope>NUCLEOTIDE SEQUENCE [LARGE SCALE GENOMIC DNA]</scope>
    <source>
        <strain evidence="7 8">16-2004</strain>
    </source>
</reference>
<keyword evidence="8" id="KW-1185">Reference proteome</keyword>
<organism evidence="7 8">
    <name type="scientific">Corynebacterium bovis</name>
    <dbReference type="NCBI Taxonomy" id="36808"/>
    <lineage>
        <taxon>Bacteria</taxon>
        <taxon>Bacillati</taxon>
        <taxon>Actinomycetota</taxon>
        <taxon>Actinomycetes</taxon>
        <taxon>Mycobacteriales</taxon>
        <taxon>Corynebacteriaceae</taxon>
        <taxon>Corynebacterium</taxon>
    </lineage>
</organism>
<keyword evidence="3" id="KW-0238">DNA-binding</keyword>
<evidence type="ECO:0000256" key="2">
    <source>
        <dbReference type="ARBA" id="ARBA00022884"/>
    </source>
</evidence>
<evidence type="ECO:0000256" key="5">
    <source>
        <dbReference type="SAM" id="MobiDB-lite"/>
    </source>
</evidence>
<comment type="caution">
    <text evidence="7">The sequence shown here is derived from an EMBL/GenBank/DDBJ whole genome shotgun (WGS) entry which is preliminary data.</text>
</comment>
<evidence type="ECO:0000256" key="3">
    <source>
        <dbReference type="ARBA" id="ARBA00023125"/>
    </source>
</evidence>
<evidence type="ECO:0000256" key="1">
    <source>
        <dbReference type="ARBA" id="ARBA00008396"/>
    </source>
</evidence>
<dbReference type="PIRSF" id="PIRSF016821">
    <property type="entry name" value="HSP15"/>
    <property type="match status" value="1"/>
</dbReference>
<dbReference type="CDD" id="cd00165">
    <property type="entry name" value="S4"/>
    <property type="match status" value="1"/>
</dbReference>
<dbReference type="GO" id="GO:0003677">
    <property type="term" value="F:DNA binding"/>
    <property type="evidence" value="ECO:0007669"/>
    <property type="project" value="UniProtKB-KW"/>
</dbReference>
<dbReference type="SMART" id="SM00363">
    <property type="entry name" value="S4"/>
    <property type="match status" value="1"/>
</dbReference>
<dbReference type="PROSITE" id="PS50889">
    <property type="entry name" value="S4"/>
    <property type="match status" value="1"/>
</dbReference>
<dbReference type="GO" id="GO:0043023">
    <property type="term" value="F:ribosomal large subunit binding"/>
    <property type="evidence" value="ECO:0007669"/>
    <property type="project" value="InterPro"/>
</dbReference>
<dbReference type="GO" id="GO:0034605">
    <property type="term" value="P:cellular response to heat"/>
    <property type="evidence" value="ECO:0007669"/>
    <property type="project" value="InterPro"/>
</dbReference>
<evidence type="ECO:0000313" key="8">
    <source>
        <dbReference type="Proteomes" id="UP000278422"/>
    </source>
</evidence>
<dbReference type="Gene3D" id="3.10.290.10">
    <property type="entry name" value="RNA-binding S4 domain"/>
    <property type="match status" value="1"/>
</dbReference>
<keyword evidence="2 4" id="KW-0694">RNA-binding</keyword>
<dbReference type="AlphaFoldDB" id="A0A3R8PG36"/>
<comment type="similarity">
    <text evidence="1">Belongs to the HSP15 family.</text>
</comment>
<name>A0A3R8PG36_9CORY</name>
<dbReference type="InterPro" id="IPR025708">
    <property type="entry name" value="HSP15"/>
</dbReference>
<evidence type="ECO:0000259" key="6">
    <source>
        <dbReference type="SMART" id="SM00363"/>
    </source>
</evidence>
<dbReference type="InterPro" id="IPR002942">
    <property type="entry name" value="S4_RNA-bd"/>
</dbReference>
<proteinExistence type="inferred from homology"/>
<dbReference type="GO" id="GO:0003727">
    <property type="term" value="F:single-stranded RNA binding"/>
    <property type="evidence" value="ECO:0007669"/>
    <property type="project" value="InterPro"/>
</dbReference>
<accession>A0A3R8PG36</accession>
<evidence type="ECO:0000256" key="4">
    <source>
        <dbReference type="PROSITE-ProRule" id="PRU00182"/>
    </source>
</evidence>
<feature type="compositionally biased region" description="Gly residues" evidence="5">
    <location>
        <begin position="124"/>
        <end position="133"/>
    </location>
</feature>
<dbReference type="EMBL" id="PQNQ01000005">
    <property type="protein sequence ID" value="RRQ05019.1"/>
    <property type="molecule type" value="Genomic_DNA"/>
</dbReference>
<sequence length="133" mass="14717">MGGPAVTRIDAWTWAVRLFRTRSQAAEACRAGHVKINGASVKPAQPVVVGDRVRVWVNHREYDVEVTRLIARRVGAPVARGCYIDHSPPPPPKEVLATVPRRDRGAGRPTKRERRQLDALRGTGQRGTGQRGR</sequence>
<evidence type="ECO:0000313" key="7">
    <source>
        <dbReference type="EMBL" id="RRQ05019.1"/>
    </source>
</evidence>